<reference evidence="17 18" key="1">
    <citation type="submission" date="2016-07" db="EMBL/GenBank/DDBJ databases">
        <title>Pervasive Adenine N6-methylation of Active Genes in Fungi.</title>
        <authorList>
            <consortium name="DOE Joint Genome Institute"/>
            <person name="Mondo S.J."/>
            <person name="Dannebaum R.O."/>
            <person name="Kuo R.C."/>
            <person name="Labutti K."/>
            <person name="Haridas S."/>
            <person name="Kuo A."/>
            <person name="Salamov A."/>
            <person name="Ahrendt S.R."/>
            <person name="Lipzen A."/>
            <person name="Sullivan W."/>
            <person name="Andreopoulos W.B."/>
            <person name="Clum A."/>
            <person name="Lindquist E."/>
            <person name="Daum C."/>
            <person name="Ramamoorthy G.K."/>
            <person name="Gryganskyi A."/>
            <person name="Culley D."/>
            <person name="Magnuson J.K."/>
            <person name="James T.Y."/>
            <person name="O'Malley M.A."/>
            <person name="Stajich J.E."/>
            <person name="Spatafora J.W."/>
            <person name="Visel A."/>
            <person name="Grigoriev I.V."/>
        </authorList>
    </citation>
    <scope>NUCLEOTIDE SEQUENCE [LARGE SCALE GENOMIC DNA]</scope>
    <source>
        <strain evidence="17 18">68-887.2</strain>
    </source>
</reference>
<dbReference type="AlphaFoldDB" id="A0A1Y2AFE4"/>
<keyword evidence="6 15" id="KW-1133">Transmembrane helix</keyword>
<evidence type="ECO:0000256" key="12">
    <source>
        <dbReference type="PIRNR" id="PIRNR000345"/>
    </source>
</evidence>
<sequence length="472" mass="53003">MSLTERDSHQVDGRSPERRSDKGKIWWSNGFFFIALHLFAIYGALYLSPISQVDKRTLILCFISFQSASFGITIGYHRLWSHRAFTARLPLRIALAWMGSLGFQGSIKWWVMRHRLHHRFTDSPVHDPYAATRGLFYAHCGWIFRKPTYSRMKLLDRTDLEADPVVRFQHRFFVPIAVFSGMALPYLIAKFGWNDGLGGLVWGGAVARLLIWHTTFCINSLAHWTGLQPYTEEVTARGNILLALLTSGEGNHNFHHAFPKDFRNGPHPADWDPSKWIIYILHRYTSLVPSIARTPEAAVVSAQARVHMAEADRLVASIPPSHKVKPKEDLPLWTKADVRKRHGQWIVDDGVRRRRVLLVIEGCVVDAGSYLEDHPGGEHLLLSHSIAKLSSFSVGANADDSGYSSSSPSSPPLGANCRLRAVSPGSSNSSQEDNEESVDLRDATRAFFGGMNNHSGAAKERMRCMRIARLAT</sequence>
<comment type="similarity">
    <text evidence="2 12 13">Belongs to the fatty acid desaturase type 1 family.</text>
</comment>
<protein>
    <recommendedName>
        <fullName evidence="12">Acyl-CoA desaturase</fullName>
        <ecNumber evidence="12">1.14.19.1</ecNumber>
    </recommendedName>
</protein>
<keyword evidence="9 12" id="KW-0443">Lipid metabolism</keyword>
<keyword evidence="12" id="KW-0813">Transport</keyword>
<dbReference type="GO" id="GO:0004768">
    <property type="term" value="F:stearoyl-CoA 9-desaturase activity"/>
    <property type="evidence" value="ECO:0007669"/>
    <property type="project" value="UniProtKB-UniRule"/>
</dbReference>
<dbReference type="PIRSF" id="PIRSF000345">
    <property type="entry name" value="OLE1"/>
    <property type="match status" value="1"/>
</dbReference>
<dbReference type="OrthoDB" id="10260134at2759"/>
<keyword evidence="10 15" id="KW-0472">Membrane</keyword>
<feature type="transmembrane region" description="Helical" evidence="15">
    <location>
        <begin position="57"/>
        <end position="77"/>
    </location>
</feature>
<dbReference type="PRINTS" id="PR00075">
    <property type="entry name" value="FACDDSATRASE"/>
</dbReference>
<feature type="region of interest" description="Disordered" evidence="14">
    <location>
        <begin position="1"/>
        <end position="21"/>
    </location>
</feature>
<evidence type="ECO:0000256" key="15">
    <source>
        <dbReference type="SAM" id="Phobius"/>
    </source>
</evidence>
<feature type="transmembrane region" description="Helical" evidence="15">
    <location>
        <begin position="89"/>
        <end position="111"/>
    </location>
</feature>
<evidence type="ECO:0000256" key="6">
    <source>
        <dbReference type="ARBA" id="ARBA00022989"/>
    </source>
</evidence>
<feature type="region of interest" description="Disordered" evidence="14">
    <location>
        <begin position="398"/>
        <end position="439"/>
    </location>
</feature>
<feature type="transmembrane region" description="Helical" evidence="15">
    <location>
        <begin position="25"/>
        <end position="45"/>
    </location>
</feature>
<evidence type="ECO:0000313" key="18">
    <source>
        <dbReference type="Proteomes" id="UP000193986"/>
    </source>
</evidence>
<dbReference type="InterPro" id="IPR009160">
    <property type="entry name" value="Acyl-CoA_deSatase_haem/ster-bd"/>
</dbReference>
<keyword evidence="12" id="KW-0479">Metal-binding</keyword>
<dbReference type="PANTHER" id="PTHR11351">
    <property type="entry name" value="ACYL-COA DESATURASE"/>
    <property type="match status" value="1"/>
</dbReference>
<keyword evidence="8 12" id="KW-0408">Iron</keyword>
<dbReference type="Gene3D" id="3.10.120.10">
    <property type="entry name" value="Cytochrome b5-like heme/steroid binding domain"/>
    <property type="match status" value="1"/>
</dbReference>
<keyword evidence="4 13" id="KW-0812">Transmembrane</keyword>
<dbReference type="SUPFAM" id="SSF55856">
    <property type="entry name" value="Cytochrome b5-like heme/steroid binding domain"/>
    <property type="match status" value="1"/>
</dbReference>
<evidence type="ECO:0000256" key="14">
    <source>
        <dbReference type="SAM" id="MobiDB-lite"/>
    </source>
</evidence>
<keyword evidence="5 12" id="KW-0276">Fatty acid metabolism</keyword>
<keyword evidence="11 12" id="KW-0275">Fatty acid biosynthesis</keyword>
<feature type="domain" description="Fatty acid desaturase" evidence="16">
    <location>
        <begin position="61"/>
        <end position="260"/>
    </location>
</feature>
<keyword evidence="7 12" id="KW-0560">Oxidoreductase</keyword>
<comment type="caution">
    <text evidence="17">The sequence shown here is derived from an EMBL/GenBank/DDBJ whole genome shotgun (WGS) entry which is preliminary data.</text>
</comment>
<evidence type="ECO:0000256" key="3">
    <source>
        <dbReference type="ARBA" id="ARBA00022516"/>
    </source>
</evidence>
<comment type="domain">
    <text evidence="13">The histidine box domains are involved in binding the catalytic metal ions.</text>
</comment>
<dbReference type="GO" id="GO:0020037">
    <property type="term" value="F:heme binding"/>
    <property type="evidence" value="ECO:0007669"/>
    <property type="project" value="InterPro"/>
</dbReference>
<comment type="cofactor">
    <cofactor evidence="12">
        <name>Fe(2+)</name>
        <dbReference type="ChEBI" id="CHEBI:29033"/>
    </cofactor>
    <text evidence="12">Expected to bind 2 Fe(2+) ions per subunit.</text>
</comment>
<name>A0A1Y2AFE4_9TREE</name>
<evidence type="ECO:0000256" key="8">
    <source>
        <dbReference type="ARBA" id="ARBA00023004"/>
    </source>
</evidence>
<dbReference type="InterPro" id="IPR036400">
    <property type="entry name" value="Cyt_B5-like_heme/steroid_sf"/>
</dbReference>
<dbReference type="STRING" id="71784.A0A1Y2AFE4"/>
<evidence type="ECO:0000313" key="17">
    <source>
        <dbReference type="EMBL" id="ORY21154.1"/>
    </source>
</evidence>
<dbReference type="EC" id="1.14.19.1" evidence="12"/>
<gene>
    <name evidence="17" type="ORF">BCR39DRAFT_554136</name>
</gene>
<keyword evidence="3 12" id="KW-0444">Lipid biosynthesis</keyword>
<evidence type="ECO:0000259" key="16">
    <source>
        <dbReference type="Pfam" id="PF00487"/>
    </source>
</evidence>
<dbReference type="EMBL" id="MCFC01000117">
    <property type="protein sequence ID" value="ORY21154.1"/>
    <property type="molecule type" value="Genomic_DNA"/>
</dbReference>
<keyword evidence="18" id="KW-1185">Reference proteome</keyword>
<comment type="function">
    <text evidence="12">Stearoyl-CoA desaturase that utilizes O(2) and electrons from reduced cytochrome b5 to introduce the first double bond into saturated fatty acyl-CoA substrates.</text>
</comment>
<dbReference type="PANTHER" id="PTHR11351:SF31">
    <property type="entry name" value="DESATURASE 1, ISOFORM A-RELATED"/>
    <property type="match status" value="1"/>
</dbReference>
<dbReference type="Pfam" id="PF00487">
    <property type="entry name" value="FA_desaturase"/>
    <property type="match status" value="1"/>
</dbReference>
<dbReference type="GO" id="GO:0005506">
    <property type="term" value="F:iron ion binding"/>
    <property type="evidence" value="ECO:0007669"/>
    <property type="project" value="TreeGrafter"/>
</dbReference>
<comment type="catalytic activity">
    <reaction evidence="12">
        <text>octadecanoyl-CoA + 2 Fe(II)-[cytochrome b5] + O2 + 2 H(+) = (9Z)-octadecenoyl-CoA + 2 Fe(III)-[cytochrome b5] + 2 H2O</text>
        <dbReference type="Rhea" id="RHEA:19721"/>
        <dbReference type="Rhea" id="RHEA-COMP:10438"/>
        <dbReference type="Rhea" id="RHEA-COMP:10439"/>
        <dbReference type="ChEBI" id="CHEBI:15377"/>
        <dbReference type="ChEBI" id="CHEBI:15378"/>
        <dbReference type="ChEBI" id="CHEBI:15379"/>
        <dbReference type="ChEBI" id="CHEBI:29033"/>
        <dbReference type="ChEBI" id="CHEBI:29034"/>
        <dbReference type="ChEBI" id="CHEBI:57387"/>
        <dbReference type="ChEBI" id="CHEBI:57394"/>
        <dbReference type="EC" id="1.14.19.1"/>
    </reaction>
</comment>
<accession>A0A1Y2AFE4</accession>
<dbReference type="InterPro" id="IPR015876">
    <property type="entry name" value="Acyl-CoA_DS"/>
</dbReference>
<evidence type="ECO:0000256" key="9">
    <source>
        <dbReference type="ARBA" id="ARBA00023098"/>
    </source>
</evidence>
<dbReference type="InterPro" id="IPR018506">
    <property type="entry name" value="Cyt_B5_heme-BS"/>
</dbReference>
<keyword evidence="12" id="KW-0349">Heme</keyword>
<evidence type="ECO:0000256" key="11">
    <source>
        <dbReference type="ARBA" id="ARBA00023160"/>
    </source>
</evidence>
<dbReference type="GO" id="GO:0005789">
    <property type="term" value="C:endoplasmic reticulum membrane"/>
    <property type="evidence" value="ECO:0007669"/>
    <property type="project" value="TreeGrafter"/>
</dbReference>
<evidence type="ECO:0000256" key="1">
    <source>
        <dbReference type="ARBA" id="ARBA00004141"/>
    </source>
</evidence>
<evidence type="ECO:0000256" key="13">
    <source>
        <dbReference type="RuleBase" id="RU000581"/>
    </source>
</evidence>
<evidence type="ECO:0000256" key="5">
    <source>
        <dbReference type="ARBA" id="ARBA00022832"/>
    </source>
</evidence>
<proteinExistence type="inferred from homology"/>
<dbReference type="CDD" id="cd03505">
    <property type="entry name" value="Delta9-FADS-like"/>
    <property type="match status" value="1"/>
</dbReference>
<dbReference type="PROSITE" id="PS00191">
    <property type="entry name" value="CYTOCHROME_B5_1"/>
    <property type="match status" value="1"/>
</dbReference>
<evidence type="ECO:0000256" key="4">
    <source>
        <dbReference type="ARBA" id="ARBA00022692"/>
    </source>
</evidence>
<dbReference type="InterPro" id="IPR005804">
    <property type="entry name" value="FA_desaturase_dom"/>
</dbReference>
<evidence type="ECO:0000256" key="10">
    <source>
        <dbReference type="ARBA" id="ARBA00023136"/>
    </source>
</evidence>
<organism evidence="17 18">
    <name type="scientific">Naematelia encephala</name>
    <dbReference type="NCBI Taxonomy" id="71784"/>
    <lineage>
        <taxon>Eukaryota</taxon>
        <taxon>Fungi</taxon>
        <taxon>Dikarya</taxon>
        <taxon>Basidiomycota</taxon>
        <taxon>Agaricomycotina</taxon>
        <taxon>Tremellomycetes</taxon>
        <taxon>Tremellales</taxon>
        <taxon>Naemateliaceae</taxon>
        <taxon>Naematelia</taxon>
    </lineage>
</organism>
<keyword evidence="12" id="KW-0249">Electron transport</keyword>
<evidence type="ECO:0000256" key="2">
    <source>
        <dbReference type="ARBA" id="ARBA00009295"/>
    </source>
</evidence>
<comment type="subcellular location">
    <subcellularLocation>
        <location evidence="1">Membrane</location>
        <topology evidence="1">Multi-pass membrane protein</topology>
    </subcellularLocation>
</comment>
<evidence type="ECO:0000256" key="7">
    <source>
        <dbReference type="ARBA" id="ARBA00023002"/>
    </source>
</evidence>
<dbReference type="InParanoid" id="A0A1Y2AFE4"/>
<dbReference type="Proteomes" id="UP000193986">
    <property type="component" value="Unassembled WGS sequence"/>
</dbReference>
<dbReference type="GO" id="GO:0006636">
    <property type="term" value="P:unsaturated fatty acid biosynthetic process"/>
    <property type="evidence" value="ECO:0007669"/>
    <property type="project" value="UniProtKB-UniRule"/>
</dbReference>